<reference evidence="1" key="1">
    <citation type="journal article" date="2020" name="Stud. Mycol.">
        <title>101 Dothideomycetes genomes: a test case for predicting lifestyles and emergence of pathogens.</title>
        <authorList>
            <person name="Haridas S."/>
            <person name="Albert R."/>
            <person name="Binder M."/>
            <person name="Bloem J."/>
            <person name="Labutti K."/>
            <person name="Salamov A."/>
            <person name="Andreopoulos B."/>
            <person name="Baker S."/>
            <person name="Barry K."/>
            <person name="Bills G."/>
            <person name="Bluhm B."/>
            <person name="Cannon C."/>
            <person name="Castanera R."/>
            <person name="Culley D."/>
            <person name="Daum C."/>
            <person name="Ezra D."/>
            <person name="Gonzalez J."/>
            <person name="Henrissat B."/>
            <person name="Kuo A."/>
            <person name="Liang C."/>
            <person name="Lipzen A."/>
            <person name="Lutzoni F."/>
            <person name="Magnuson J."/>
            <person name="Mondo S."/>
            <person name="Nolan M."/>
            <person name="Ohm R."/>
            <person name="Pangilinan J."/>
            <person name="Park H.-J."/>
            <person name="Ramirez L."/>
            <person name="Alfaro M."/>
            <person name="Sun H."/>
            <person name="Tritt A."/>
            <person name="Yoshinaga Y."/>
            <person name="Zwiers L.-H."/>
            <person name="Turgeon B."/>
            <person name="Goodwin S."/>
            <person name="Spatafora J."/>
            <person name="Crous P."/>
            <person name="Grigoriev I."/>
        </authorList>
    </citation>
    <scope>NUCLEOTIDE SEQUENCE</scope>
    <source>
        <strain evidence="1">CBS 260.36</strain>
    </source>
</reference>
<gene>
    <name evidence="1" type="ORF">K461DRAFT_167082</name>
</gene>
<sequence>MPALSYQYQYQCVHEHPLTVRRYKTSLDHSADSQMQYINCGQLRAEESPAGVRVQRESWGRNLRYNNPVQLHTATLRSTPTHICLLACFARHLRDRGDWGTAHLNPRLCCKRPPHSGICASVAADRHHAVATPLTGDRPSHAMLYSLPKADCRQL</sequence>
<name>A0A9P4IWA8_9PEZI</name>
<accession>A0A9P4IWA8</accession>
<protein>
    <submittedName>
        <fullName evidence="1">Uncharacterized protein</fullName>
    </submittedName>
</protein>
<dbReference type="Proteomes" id="UP000799439">
    <property type="component" value="Unassembled WGS sequence"/>
</dbReference>
<comment type="caution">
    <text evidence="1">The sequence shown here is derived from an EMBL/GenBank/DDBJ whole genome shotgun (WGS) entry which is preliminary data.</text>
</comment>
<dbReference type="AlphaFoldDB" id="A0A9P4IWA8"/>
<organism evidence="1 2">
    <name type="scientific">Myriangium duriaei CBS 260.36</name>
    <dbReference type="NCBI Taxonomy" id="1168546"/>
    <lineage>
        <taxon>Eukaryota</taxon>
        <taxon>Fungi</taxon>
        <taxon>Dikarya</taxon>
        <taxon>Ascomycota</taxon>
        <taxon>Pezizomycotina</taxon>
        <taxon>Dothideomycetes</taxon>
        <taxon>Dothideomycetidae</taxon>
        <taxon>Myriangiales</taxon>
        <taxon>Myriangiaceae</taxon>
        <taxon>Myriangium</taxon>
    </lineage>
</organism>
<evidence type="ECO:0000313" key="1">
    <source>
        <dbReference type="EMBL" id="KAF2151117.1"/>
    </source>
</evidence>
<dbReference type="EMBL" id="ML996088">
    <property type="protein sequence ID" value="KAF2151117.1"/>
    <property type="molecule type" value="Genomic_DNA"/>
</dbReference>
<proteinExistence type="predicted"/>
<evidence type="ECO:0000313" key="2">
    <source>
        <dbReference type="Proteomes" id="UP000799439"/>
    </source>
</evidence>
<keyword evidence="2" id="KW-1185">Reference proteome</keyword>